<dbReference type="InterPro" id="IPR017969">
    <property type="entry name" value="Heavy-metal-associated_CS"/>
</dbReference>
<protein>
    <submittedName>
        <fullName evidence="1">Heavy metal-associated domain-containing protein</fullName>
    </submittedName>
</protein>
<dbReference type="EMBL" id="CP110176">
    <property type="protein sequence ID" value="UZC87296.1"/>
    <property type="molecule type" value="Genomic_DNA"/>
</dbReference>
<evidence type="ECO:0000313" key="2">
    <source>
        <dbReference type="Proteomes" id="UP001163285"/>
    </source>
</evidence>
<sequence>MTIELTVTGMSCGGCAASLQKALLAQPAVRTATVDFASRKAAIESELSKAELIALIEARGFQVEWIIT</sequence>
<dbReference type="PROSITE" id="PS50846">
    <property type="entry name" value="HMA_2"/>
    <property type="match status" value="1"/>
</dbReference>
<dbReference type="SUPFAM" id="SSF55008">
    <property type="entry name" value="HMA, heavy metal-associated domain"/>
    <property type="match status" value="1"/>
</dbReference>
<evidence type="ECO:0000313" key="1">
    <source>
        <dbReference type="EMBL" id="UZC87296.1"/>
    </source>
</evidence>
<dbReference type="RefSeq" id="WP_041213975.1">
    <property type="nucleotide sequence ID" value="NZ_AP019195.1"/>
</dbReference>
<dbReference type="PROSITE" id="PS01047">
    <property type="entry name" value="HMA_1"/>
    <property type="match status" value="1"/>
</dbReference>
<proteinExistence type="predicted"/>
<dbReference type="CDD" id="cd00371">
    <property type="entry name" value="HMA"/>
    <property type="match status" value="1"/>
</dbReference>
<dbReference type="Gene3D" id="3.30.70.100">
    <property type="match status" value="1"/>
</dbReference>
<gene>
    <name evidence="1" type="ORF">OJY61_04935</name>
</gene>
<dbReference type="GO" id="GO:0046872">
    <property type="term" value="F:metal ion binding"/>
    <property type="evidence" value="ECO:0007669"/>
    <property type="project" value="InterPro"/>
</dbReference>
<organism evidence="1 2">
    <name type="scientific">Aeromonas caviae</name>
    <name type="common">Aeromonas punctata</name>
    <dbReference type="NCBI Taxonomy" id="648"/>
    <lineage>
        <taxon>Bacteria</taxon>
        <taxon>Pseudomonadati</taxon>
        <taxon>Pseudomonadota</taxon>
        <taxon>Gammaproteobacteria</taxon>
        <taxon>Aeromonadales</taxon>
        <taxon>Aeromonadaceae</taxon>
        <taxon>Aeromonas</taxon>
    </lineage>
</organism>
<dbReference type="InterPro" id="IPR006121">
    <property type="entry name" value="HMA_dom"/>
</dbReference>
<dbReference type="Pfam" id="PF00403">
    <property type="entry name" value="HMA"/>
    <property type="match status" value="1"/>
</dbReference>
<dbReference type="InterPro" id="IPR036163">
    <property type="entry name" value="HMA_dom_sf"/>
</dbReference>
<dbReference type="Proteomes" id="UP001163285">
    <property type="component" value="Chromosome"/>
</dbReference>
<name>A0A3G9IVB7_AERCA</name>
<accession>A0A3G9IVB7</accession>
<dbReference type="AlphaFoldDB" id="A0A3G9IVB7"/>
<reference evidence="1" key="1">
    <citation type="submission" date="2023-04" db="EMBL/GenBank/DDBJ databases">
        <title>Whole Genome Sequence of Multi-drug resistant Aeromonas caviae as a gut pathogen in newborn.</title>
        <authorList>
            <person name="Jadhav S.V."/>
            <person name="Saroj S.D."/>
            <person name="Saha U.B."/>
            <person name="Sen S."/>
            <person name="Kher A."/>
        </authorList>
    </citation>
    <scope>NUCLEOTIDE SEQUENCE</scope>
    <source>
        <strain evidence="1">SVJ23</strain>
    </source>
</reference>